<name>A0A7W2TVE3_9GAMM</name>
<dbReference type="InterPro" id="IPR013360">
    <property type="entry name" value="Pilus_4_PilW"/>
</dbReference>
<dbReference type="NCBIfam" id="TIGR02521">
    <property type="entry name" value="type_IV_pilW"/>
    <property type="match status" value="1"/>
</dbReference>
<dbReference type="EMBL" id="JACFXU010000013">
    <property type="protein sequence ID" value="MBA6412665.1"/>
    <property type="molecule type" value="Genomic_DNA"/>
</dbReference>
<organism evidence="4 5">
    <name type="scientific">Sediminihaliea albiluteola</name>
    <dbReference type="NCBI Taxonomy" id="2758564"/>
    <lineage>
        <taxon>Bacteria</taxon>
        <taxon>Pseudomonadati</taxon>
        <taxon>Pseudomonadota</taxon>
        <taxon>Gammaproteobacteria</taxon>
        <taxon>Cellvibrionales</taxon>
        <taxon>Halieaceae</taxon>
        <taxon>Sediminihaliea</taxon>
    </lineage>
</organism>
<feature type="repeat" description="TPR" evidence="3">
    <location>
        <begin position="82"/>
        <end position="115"/>
    </location>
</feature>
<protein>
    <submittedName>
        <fullName evidence="4">Type IV pilus biogenesis/stability protein PilW</fullName>
    </submittedName>
</protein>
<evidence type="ECO:0000256" key="3">
    <source>
        <dbReference type="PROSITE-ProRule" id="PRU00339"/>
    </source>
</evidence>
<keyword evidence="2 3" id="KW-0802">TPR repeat</keyword>
<proteinExistence type="predicted"/>
<dbReference type="InterPro" id="IPR011990">
    <property type="entry name" value="TPR-like_helical_dom_sf"/>
</dbReference>
<dbReference type="SMART" id="SM00028">
    <property type="entry name" value="TPR"/>
    <property type="match status" value="4"/>
</dbReference>
<dbReference type="PROSITE" id="PS50005">
    <property type="entry name" value="TPR"/>
    <property type="match status" value="2"/>
</dbReference>
<dbReference type="Pfam" id="PF13432">
    <property type="entry name" value="TPR_16"/>
    <property type="match status" value="2"/>
</dbReference>
<accession>A0A7W2TVE3</accession>
<dbReference type="SUPFAM" id="SSF48452">
    <property type="entry name" value="TPR-like"/>
    <property type="match status" value="1"/>
</dbReference>
<reference evidence="4 5" key="1">
    <citation type="submission" date="2020-07" db="EMBL/GenBank/DDBJ databases">
        <title>Halieaceae bacterium, F7430, whole genome shotgun sequencing project.</title>
        <authorList>
            <person name="Jiang S."/>
            <person name="Liu Z.W."/>
            <person name="Du Z.J."/>
        </authorList>
    </citation>
    <scope>NUCLEOTIDE SEQUENCE [LARGE SCALE GENOMIC DNA]</scope>
    <source>
        <strain evidence="4 5">F7430</strain>
    </source>
</reference>
<evidence type="ECO:0000256" key="2">
    <source>
        <dbReference type="ARBA" id="ARBA00022803"/>
    </source>
</evidence>
<dbReference type="Gene3D" id="1.25.40.10">
    <property type="entry name" value="Tetratricopeptide repeat domain"/>
    <property type="match status" value="1"/>
</dbReference>
<dbReference type="InterPro" id="IPR019734">
    <property type="entry name" value="TPR_rpt"/>
</dbReference>
<comment type="caution">
    <text evidence="4">The sequence shown here is derived from an EMBL/GenBank/DDBJ whole genome shotgun (WGS) entry which is preliminary data.</text>
</comment>
<evidence type="ECO:0000313" key="5">
    <source>
        <dbReference type="Proteomes" id="UP000539350"/>
    </source>
</evidence>
<dbReference type="AlphaFoldDB" id="A0A7W2TVE3"/>
<gene>
    <name evidence="4" type="primary">pilW</name>
    <name evidence="4" type="ORF">H2508_06015</name>
</gene>
<dbReference type="InterPro" id="IPR051012">
    <property type="entry name" value="CellSynth/LPSAsmb/PSIAsmb"/>
</dbReference>
<dbReference type="PANTHER" id="PTHR45586:SF1">
    <property type="entry name" value="LIPOPOLYSACCHARIDE ASSEMBLY PROTEIN B"/>
    <property type="match status" value="1"/>
</dbReference>
<feature type="repeat" description="TPR" evidence="3">
    <location>
        <begin position="152"/>
        <end position="185"/>
    </location>
</feature>
<dbReference type="PANTHER" id="PTHR45586">
    <property type="entry name" value="TPR REPEAT-CONTAINING PROTEIN PA4667"/>
    <property type="match status" value="1"/>
</dbReference>
<evidence type="ECO:0000256" key="1">
    <source>
        <dbReference type="ARBA" id="ARBA00022737"/>
    </source>
</evidence>
<evidence type="ECO:0000313" key="4">
    <source>
        <dbReference type="EMBL" id="MBA6412665.1"/>
    </source>
</evidence>
<dbReference type="Proteomes" id="UP000539350">
    <property type="component" value="Unassembled WGS sequence"/>
</dbReference>
<keyword evidence="1" id="KW-0677">Repeat</keyword>
<keyword evidence="5" id="KW-1185">Reference proteome</keyword>
<sequence>MNALAFIAPSRVGLLKYTALVTLLLLHSACVTHTESVYTDPPSPQVALEKRVALARQYIGEGNWDDAKRNLKAAAHIDPNNAEVHEAFALVFQSTGEPELAEESFKKAIRLDRKLSRARNNYAAFLFSQSRFEEAEKQLEQVIKDPLYSARPQAFINLGLCRLQLADRRGAQQAFERALLMERNSRIALLELAILRFEDGDYQAAEAYYANYRREVRQQSARGLWLGIRLAQHSGDHDAESSYVLALSNIYPKSAEYQAYKRVQSGE</sequence>